<feature type="chain" id="PRO_5022678661" evidence="1">
    <location>
        <begin position="21"/>
        <end position="141"/>
    </location>
</feature>
<keyword evidence="3" id="KW-1185">Reference proteome</keyword>
<evidence type="ECO:0000313" key="2">
    <source>
        <dbReference type="EMBL" id="RPD54365.1"/>
    </source>
</evidence>
<organism evidence="2 3">
    <name type="scientific">Lentinus tigrinus ALCF2SS1-6</name>
    <dbReference type="NCBI Taxonomy" id="1328759"/>
    <lineage>
        <taxon>Eukaryota</taxon>
        <taxon>Fungi</taxon>
        <taxon>Dikarya</taxon>
        <taxon>Basidiomycota</taxon>
        <taxon>Agaricomycotina</taxon>
        <taxon>Agaricomycetes</taxon>
        <taxon>Polyporales</taxon>
        <taxon>Polyporaceae</taxon>
        <taxon>Lentinus</taxon>
    </lineage>
</organism>
<sequence>MTTCLSASACCCSALRLVLTHPSQDHVPRGSSDSCMLMFSSCASVLEWVRRAVVVVTLMMNGISVKGGRTRTGVARNSSCTLVGAGRGVEQQPSYSPRNVPSTSLPISACRSSLASLLPLPVHRRHARLRLPPPQVGHAAS</sequence>
<reference evidence="2" key="1">
    <citation type="journal article" date="2018" name="Genome Biol. Evol.">
        <title>Genomics and development of Lentinus tigrinus, a white-rot wood-decaying mushroom with dimorphic fruiting bodies.</title>
        <authorList>
            <person name="Wu B."/>
            <person name="Xu Z."/>
            <person name="Knudson A."/>
            <person name="Carlson A."/>
            <person name="Chen N."/>
            <person name="Kovaka S."/>
            <person name="LaButti K."/>
            <person name="Lipzen A."/>
            <person name="Pennachio C."/>
            <person name="Riley R."/>
            <person name="Schakwitz W."/>
            <person name="Umezawa K."/>
            <person name="Ohm R.A."/>
            <person name="Grigoriev I.V."/>
            <person name="Nagy L.G."/>
            <person name="Gibbons J."/>
            <person name="Hibbett D."/>
        </authorList>
    </citation>
    <scope>NUCLEOTIDE SEQUENCE [LARGE SCALE GENOMIC DNA]</scope>
    <source>
        <strain evidence="2">ALCF2SS1-6</strain>
    </source>
</reference>
<name>A0A5C2RUV9_9APHY</name>
<gene>
    <name evidence="2" type="ORF">L227DRAFT_353569</name>
</gene>
<dbReference type="EMBL" id="ML122307">
    <property type="protein sequence ID" value="RPD54365.1"/>
    <property type="molecule type" value="Genomic_DNA"/>
</dbReference>
<evidence type="ECO:0000256" key="1">
    <source>
        <dbReference type="SAM" id="SignalP"/>
    </source>
</evidence>
<dbReference type="AlphaFoldDB" id="A0A5C2RUV9"/>
<keyword evidence="1" id="KW-0732">Signal</keyword>
<dbReference type="Proteomes" id="UP000313359">
    <property type="component" value="Unassembled WGS sequence"/>
</dbReference>
<evidence type="ECO:0000313" key="3">
    <source>
        <dbReference type="Proteomes" id="UP000313359"/>
    </source>
</evidence>
<protein>
    <submittedName>
        <fullName evidence="2">Uncharacterized protein</fullName>
    </submittedName>
</protein>
<feature type="signal peptide" evidence="1">
    <location>
        <begin position="1"/>
        <end position="20"/>
    </location>
</feature>
<accession>A0A5C2RUV9</accession>
<proteinExistence type="predicted"/>